<feature type="domain" description="Ribonucleotide reductase large subunit N-terminal" evidence="10">
    <location>
        <begin position="4"/>
        <end position="81"/>
    </location>
</feature>
<dbReference type="EMBL" id="WKJQ01000003">
    <property type="protein sequence ID" value="MRW98262.1"/>
    <property type="molecule type" value="Genomic_DNA"/>
</dbReference>
<dbReference type="GO" id="GO:0031419">
    <property type="term" value="F:cobalamin binding"/>
    <property type="evidence" value="ECO:0007669"/>
    <property type="project" value="UniProtKB-KW"/>
</dbReference>
<keyword evidence="4 9" id="KW-0547">Nucleotide-binding</keyword>
<name>A0A6A8GC55_9EURY</name>
<keyword evidence="9" id="KW-0237">DNA synthesis</keyword>
<keyword evidence="13" id="KW-1185">Reference proteome</keyword>
<dbReference type="Pfam" id="PF02867">
    <property type="entry name" value="Ribonuc_red_lgC"/>
    <property type="match status" value="1"/>
</dbReference>
<gene>
    <name evidence="12" type="ORF">GJR99_16980</name>
</gene>
<dbReference type="GO" id="GO:0009263">
    <property type="term" value="P:deoxyribonucleotide biosynthetic process"/>
    <property type="evidence" value="ECO:0007669"/>
    <property type="project" value="InterPro"/>
</dbReference>
<keyword evidence="5 9" id="KW-0560">Oxidoreductase</keyword>
<comment type="similarity">
    <text evidence="2 9">Belongs to the ribonucleoside diphosphate reductase class-2 family.</text>
</comment>
<sequence>MRPLGPIATTVLHRRYLKRDSQGAVVETPDELFHRVAANLAEAEAQFGGDVDATEAQFYRLMRSLDFLPNSPTLMNAGTDLQQLAACFVLPIEDSLESIFTAVKQTALIHQSGGGTGFSFSNLRPRGDVVMKSGGVASGPVSFMKVFDSTTEQIKQGGRRRGANMGVLDVSHPDIEEFITAKREEGVLRNFNLSVATDETFWEALESGTAYNLVNPRTGAVVRQEDPEVILGLIAAAAWESGDPGMLFLDRINEDNPVPTLGRIEATNPCGEVPELPYEACILGSVNLGQHAERGEVDWEKLRETVHLGIRLLDDALEMSSFPIPEIETMVRKTRRLGLGVMGFHDMLVDVGIPYDSDEAVEFASDLMEFVHDEAWVASKQLADERGPFPAWVESTHENPVRNATTTAIAPTGTISLIANCSSSIEPIYNVAYTKHVLEGLEIRNERFVDRAKERGFYSPELLQRIHDRTSIQDVPEIPDDVKQLFQTAHDVPAEQHLRIQAAFQEHVDNAVSKTVNVPQSASVEDIEDIFHSARRYGLKGMTVFRSGARAEQVLGDSPLKEECVRECDYVAPRES</sequence>
<evidence type="ECO:0000256" key="3">
    <source>
        <dbReference type="ARBA" id="ARBA00022628"/>
    </source>
</evidence>
<dbReference type="Proteomes" id="UP000443423">
    <property type="component" value="Unassembled WGS sequence"/>
</dbReference>
<dbReference type="InterPro" id="IPR013344">
    <property type="entry name" value="RNR_NrdJ/NrdZ"/>
</dbReference>
<evidence type="ECO:0000256" key="9">
    <source>
        <dbReference type="RuleBase" id="RU364064"/>
    </source>
</evidence>
<protein>
    <recommendedName>
        <fullName evidence="9">Vitamin B12-dependent ribonucleotide reductase</fullName>
        <ecNumber evidence="9">1.17.4.1</ecNumber>
    </recommendedName>
</protein>
<comment type="catalytic activity">
    <reaction evidence="8 9">
        <text>a 2'-deoxyribonucleoside 5'-diphosphate + [thioredoxin]-disulfide + H2O = a ribonucleoside 5'-diphosphate + [thioredoxin]-dithiol</text>
        <dbReference type="Rhea" id="RHEA:23252"/>
        <dbReference type="Rhea" id="RHEA-COMP:10698"/>
        <dbReference type="Rhea" id="RHEA-COMP:10700"/>
        <dbReference type="ChEBI" id="CHEBI:15377"/>
        <dbReference type="ChEBI" id="CHEBI:29950"/>
        <dbReference type="ChEBI" id="CHEBI:50058"/>
        <dbReference type="ChEBI" id="CHEBI:57930"/>
        <dbReference type="ChEBI" id="CHEBI:73316"/>
        <dbReference type="EC" id="1.17.4.1"/>
    </reaction>
</comment>
<dbReference type="RefSeq" id="WP_151114250.1">
    <property type="nucleotide sequence ID" value="NZ_WKJQ01000003.1"/>
</dbReference>
<dbReference type="SUPFAM" id="SSF48168">
    <property type="entry name" value="R1 subunit of ribonucleotide reductase, N-terminal domain"/>
    <property type="match status" value="1"/>
</dbReference>
<comment type="caution">
    <text evidence="12">The sequence shown here is derived from an EMBL/GenBank/DDBJ whole genome shotgun (WGS) entry which is preliminary data.</text>
</comment>
<evidence type="ECO:0000256" key="2">
    <source>
        <dbReference type="ARBA" id="ARBA00007405"/>
    </source>
</evidence>
<dbReference type="InterPro" id="IPR008926">
    <property type="entry name" value="RNR_R1-su_N"/>
</dbReference>
<evidence type="ECO:0000256" key="8">
    <source>
        <dbReference type="ARBA" id="ARBA00047754"/>
    </source>
</evidence>
<evidence type="ECO:0000256" key="7">
    <source>
        <dbReference type="ARBA" id="ARBA00023285"/>
    </source>
</evidence>
<dbReference type="AlphaFoldDB" id="A0A6A8GC55"/>
<dbReference type="InterPro" id="IPR013509">
    <property type="entry name" value="RNR_lsu_N"/>
</dbReference>
<keyword evidence="3 9" id="KW-0846">Cobalamin</keyword>
<dbReference type="CDD" id="cd02888">
    <property type="entry name" value="RNR_II_dimer"/>
    <property type="match status" value="1"/>
</dbReference>
<dbReference type="PRINTS" id="PR01183">
    <property type="entry name" value="RIBORDTASEM1"/>
</dbReference>
<feature type="domain" description="Ribonucleotide reductase large subunit C-terminal" evidence="11">
    <location>
        <begin position="85"/>
        <end position="399"/>
    </location>
</feature>
<proteinExistence type="inferred from homology"/>
<dbReference type="PANTHER" id="PTHR43371">
    <property type="entry name" value="VITAMIN B12-DEPENDENT RIBONUCLEOTIDE REDUCTASE"/>
    <property type="match status" value="1"/>
</dbReference>
<dbReference type="Pfam" id="PF00317">
    <property type="entry name" value="Ribonuc_red_lgN"/>
    <property type="match status" value="1"/>
</dbReference>
<dbReference type="InterPro" id="IPR000788">
    <property type="entry name" value="RNR_lg_C"/>
</dbReference>
<dbReference type="InterPro" id="IPR050862">
    <property type="entry name" value="RdRp_reductase_class-2"/>
</dbReference>
<dbReference type="PANTHER" id="PTHR43371:SF1">
    <property type="entry name" value="RIBONUCLEOSIDE-DIPHOSPHATE REDUCTASE"/>
    <property type="match status" value="1"/>
</dbReference>
<dbReference type="Gene3D" id="3.20.70.20">
    <property type="match status" value="1"/>
</dbReference>
<evidence type="ECO:0000313" key="12">
    <source>
        <dbReference type="EMBL" id="MRW98262.1"/>
    </source>
</evidence>
<dbReference type="GO" id="GO:0005524">
    <property type="term" value="F:ATP binding"/>
    <property type="evidence" value="ECO:0007669"/>
    <property type="project" value="InterPro"/>
</dbReference>
<reference evidence="12 13" key="1">
    <citation type="submission" date="2019-11" db="EMBL/GenBank/DDBJ databases">
        <title>Whole genome sequence of Haloferax sp. MBLA0078.</title>
        <authorList>
            <person name="Seo M.-J."/>
            <person name="Cho E.-S."/>
        </authorList>
    </citation>
    <scope>NUCLEOTIDE SEQUENCE [LARGE SCALE GENOMIC DNA]</scope>
    <source>
        <strain evidence="12 13">MBLA0078</strain>
    </source>
</reference>
<comment type="cofactor">
    <cofactor evidence="1 9">
        <name>adenosylcob(III)alamin</name>
        <dbReference type="ChEBI" id="CHEBI:18408"/>
    </cofactor>
</comment>
<keyword evidence="7 9" id="KW-0170">Cobalt</keyword>
<dbReference type="SUPFAM" id="SSF51998">
    <property type="entry name" value="PFL-like glycyl radical enzymes"/>
    <property type="match status" value="1"/>
</dbReference>
<evidence type="ECO:0000259" key="11">
    <source>
        <dbReference type="Pfam" id="PF02867"/>
    </source>
</evidence>
<dbReference type="GO" id="GO:0004748">
    <property type="term" value="F:ribonucleoside-diphosphate reductase activity, thioredoxin disulfide as acceptor"/>
    <property type="evidence" value="ECO:0007669"/>
    <property type="project" value="UniProtKB-EC"/>
</dbReference>
<evidence type="ECO:0000256" key="6">
    <source>
        <dbReference type="ARBA" id="ARBA00023157"/>
    </source>
</evidence>
<dbReference type="UniPathway" id="UPA00326"/>
<accession>A0A6A8GC55</accession>
<comment type="function">
    <text evidence="9">Catalyzes the reduction of ribonucleotides to deoxyribonucleotides. May function to provide a pool of deoxyribonucleotide precursors for DNA repair during oxygen limitation and/or for immediate growth after restoration of oxygen.</text>
</comment>
<keyword evidence="6" id="KW-1015">Disulfide bond</keyword>
<dbReference type="NCBIfam" id="TIGR02504">
    <property type="entry name" value="NrdJ_Z"/>
    <property type="match status" value="1"/>
</dbReference>
<evidence type="ECO:0000259" key="10">
    <source>
        <dbReference type="Pfam" id="PF00317"/>
    </source>
</evidence>
<dbReference type="OrthoDB" id="6188at2157"/>
<dbReference type="GO" id="GO:0071897">
    <property type="term" value="P:DNA biosynthetic process"/>
    <property type="evidence" value="ECO:0007669"/>
    <property type="project" value="UniProtKB-KW"/>
</dbReference>
<organism evidence="12 13">
    <name type="scientific">Haloferax marinum</name>
    <dbReference type="NCBI Taxonomy" id="2666143"/>
    <lineage>
        <taxon>Archaea</taxon>
        <taxon>Methanobacteriati</taxon>
        <taxon>Methanobacteriota</taxon>
        <taxon>Stenosarchaea group</taxon>
        <taxon>Halobacteria</taxon>
        <taxon>Halobacteriales</taxon>
        <taxon>Haloferacaceae</taxon>
        <taxon>Haloferax</taxon>
    </lineage>
</organism>
<evidence type="ECO:0000256" key="4">
    <source>
        <dbReference type="ARBA" id="ARBA00022741"/>
    </source>
</evidence>
<evidence type="ECO:0000256" key="1">
    <source>
        <dbReference type="ARBA" id="ARBA00001922"/>
    </source>
</evidence>
<dbReference type="EC" id="1.17.4.1" evidence="9"/>
<evidence type="ECO:0000313" key="13">
    <source>
        <dbReference type="Proteomes" id="UP000443423"/>
    </source>
</evidence>
<evidence type="ECO:0000256" key="5">
    <source>
        <dbReference type="ARBA" id="ARBA00023002"/>
    </source>
</evidence>